<feature type="compositionally biased region" description="Acidic residues" evidence="4">
    <location>
        <begin position="1376"/>
        <end position="1385"/>
    </location>
</feature>
<feature type="compositionally biased region" description="Acidic residues" evidence="4">
    <location>
        <begin position="682"/>
        <end position="699"/>
    </location>
</feature>
<evidence type="ECO:0000256" key="3">
    <source>
        <dbReference type="ARBA" id="ARBA00023242"/>
    </source>
</evidence>
<dbReference type="OrthoDB" id="5859781at2759"/>
<dbReference type="InterPro" id="IPR024146">
    <property type="entry name" value="Claspin"/>
</dbReference>
<reference evidence="5 6" key="1">
    <citation type="submission" date="2020-08" db="EMBL/GenBank/DDBJ databases">
        <title>Aphidius gifuensis genome sequencing and assembly.</title>
        <authorList>
            <person name="Du Z."/>
        </authorList>
    </citation>
    <scope>NUCLEOTIDE SEQUENCE [LARGE SCALE GENOMIC DNA]</scope>
    <source>
        <strain evidence="5">YNYX2018</strain>
        <tissue evidence="5">Adults</tissue>
    </source>
</reference>
<feature type="compositionally biased region" description="Acidic residues" evidence="4">
    <location>
        <begin position="775"/>
        <end position="786"/>
    </location>
</feature>
<dbReference type="GO" id="GO:0033314">
    <property type="term" value="P:mitotic DNA replication checkpoint signaling"/>
    <property type="evidence" value="ECO:0007669"/>
    <property type="project" value="TreeGrafter"/>
</dbReference>
<comment type="caution">
    <text evidence="5">The sequence shown here is derived from an EMBL/GenBank/DDBJ whole genome shotgun (WGS) entry which is preliminary data.</text>
</comment>
<evidence type="ECO:0000313" key="5">
    <source>
        <dbReference type="EMBL" id="KAF7991915.1"/>
    </source>
</evidence>
<evidence type="ECO:0000256" key="2">
    <source>
        <dbReference type="ARBA" id="ARBA00022553"/>
    </source>
</evidence>
<feature type="region of interest" description="Disordered" evidence="4">
    <location>
        <begin position="1369"/>
        <end position="1408"/>
    </location>
</feature>
<accession>A0A834XTV0</accession>
<organism evidence="5 6">
    <name type="scientific">Aphidius gifuensis</name>
    <name type="common">Parasitoid wasp</name>
    <dbReference type="NCBI Taxonomy" id="684658"/>
    <lineage>
        <taxon>Eukaryota</taxon>
        <taxon>Metazoa</taxon>
        <taxon>Ecdysozoa</taxon>
        <taxon>Arthropoda</taxon>
        <taxon>Hexapoda</taxon>
        <taxon>Insecta</taxon>
        <taxon>Pterygota</taxon>
        <taxon>Neoptera</taxon>
        <taxon>Endopterygota</taxon>
        <taxon>Hymenoptera</taxon>
        <taxon>Apocrita</taxon>
        <taxon>Ichneumonoidea</taxon>
        <taxon>Braconidae</taxon>
        <taxon>Aphidiinae</taxon>
        <taxon>Aphidius</taxon>
    </lineage>
</organism>
<evidence type="ECO:0008006" key="7">
    <source>
        <dbReference type="Google" id="ProtNLM"/>
    </source>
</evidence>
<feature type="compositionally biased region" description="Low complexity" evidence="4">
    <location>
        <begin position="16"/>
        <end position="28"/>
    </location>
</feature>
<keyword evidence="3" id="KW-0539">Nucleus</keyword>
<comment type="subcellular location">
    <subcellularLocation>
        <location evidence="1">Nucleus</location>
    </subcellularLocation>
</comment>
<feature type="compositionally biased region" description="Basic and acidic residues" evidence="4">
    <location>
        <begin position="787"/>
        <end position="805"/>
    </location>
</feature>
<sequence length="1423" mass="161408">MDNTLEDPVENSDQQVNDINNDVNNDVNNEMEIVPEPVDAPVTDEEAPSLIESPIEASSSENKMDVDAAPENSNDNKQQQQQNITSNVDDNGDDNDNDDKDDADDNEDVVTTKKTKMRYQTLIDSESEDDNIKITQQSTHDSSSSEESDTETSSIKPKKVYKKFEVDSDTDEEDNTQINKENNLKNDNEVPVGFKNKSNKISDLIDSESEEDEEKRLSNYPVDDELDDNTNKKLKKSKNQKKSNVTKRAAKDEAMKMIYSESQRLLRETEISLPYHRPKQRSLKEFLNRKKMDPILPEAGTIKIVEEKEKEAVIFFKSDSEDDDDDHCESATQQINNDKETSQDLSQNNTEVADKVEETVDKIETSGDNKVEKNSGDNGVSRKLFMDDDDGDDKEPSASQDTSDKSADQDENKSQEKNQEDKQVSDDDKNLEKPVDQVSLDEINLDVISTNETTEKIKLPDELSSSTDNKKSRDSLASQCSTDDIFASPISTEKSDTVLSSLDEASKKLSTTIEQPQNSFIKNRKSSIAKLPELKPKLRGSSGMMIDLTETIKPNKKAVNNLMDRYLTKHTVIPKQDDKKPSVSIINTVITSDGVEIKNDTVSYSANDKVEKVEDDDLNKPGVKLVRLKEELRKQMTIKRAEEWKQKEIEMKMNEEEDDEEEEEEDDEEKYKKYNKEKEIIINEDEEVVELESEPEENDIIIKDKKRKNREYDDDEAEVSDEEVELSDDEVEEEEEEETEKLELNDNDDDESGNDDDIDETTDIKKKKFSRIVNVDEDSDDDVDDLTIEKNKSPQDNKIEGKKSDNNLIDCEDDYPAPYQIPTDATQPNSVPFESPLRSLNLSSQLPISSPASTPLTPSIINSSPATQTQKLSVNSILESPKNISAEYYRIFGTQSNDKKKLFDNARSQVTDDDLLALCSGKFTNSSTQNKPDLNGLVGTQLSKEATESQLLNLCSGEFTSLTNNKVLTNNHIDDTSQDICLTLDESSQPEIENLNCTNSQINTQSLSLKIDNNASSVVEEKNSPIDWRKFSVVSSEDEDDNVELTVNKTKALKKKKVLVLSDDEDDEDGKEAEEEDEEEDEVEEEEQIVESDDEKYIDYDSDENEIIISKKDINKVAKKYVDAEAELSDSDWDSADEDEKDLDKMEVEIGDNEVIDEDQMRKQIGKIHARQQLDDDQRRVTMLKEMFFDDGDLHEDGAGRERKFKWKNIDNIGMDNVLDKKNNDDDDNQDDIDDGVNEIEWRKLRMEREKFLQENKKIIEDDDVDLMKGKILKLGMRMIRKDNNTACAIDDDDDDGSNNVVRNNLVELKKSCSVKIPGILNKAKGSFLKRGDQELARLATVIKPTDSGFVRGNNKNFIFSHISPSVAGANKNNKDEDDNSDIEETSSKLNTIRKRKSTSGMTPTTSKKLKIDTNNLSKKKIF</sequence>
<feature type="region of interest" description="Disordered" evidence="4">
    <location>
        <begin position="650"/>
        <end position="809"/>
    </location>
</feature>
<dbReference type="EMBL" id="JACMRX010000004">
    <property type="protein sequence ID" value="KAF7991915.1"/>
    <property type="molecule type" value="Genomic_DNA"/>
</dbReference>
<name>A0A834XTV0_APHGI</name>
<proteinExistence type="predicted"/>
<dbReference type="GO" id="GO:0007095">
    <property type="term" value="P:mitotic G2 DNA damage checkpoint signaling"/>
    <property type="evidence" value="ECO:0007669"/>
    <property type="project" value="TreeGrafter"/>
</dbReference>
<feature type="compositionally biased region" description="Basic and acidic residues" evidence="4">
    <location>
        <begin position="352"/>
        <end position="375"/>
    </location>
</feature>
<feature type="region of interest" description="Disordered" evidence="4">
    <location>
        <begin position="1060"/>
        <end position="1092"/>
    </location>
</feature>
<feature type="compositionally biased region" description="Acidic residues" evidence="4">
    <location>
        <begin position="712"/>
        <end position="761"/>
    </location>
</feature>
<dbReference type="GO" id="GO:0005634">
    <property type="term" value="C:nucleus"/>
    <property type="evidence" value="ECO:0007669"/>
    <property type="project" value="UniProtKB-SubCell"/>
</dbReference>
<feature type="compositionally biased region" description="Polar residues" evidence="4">
    <location>
        <begin position="1399"/>
        <end position="1408"/>
    </location>
</feature>
<dbReference type="Proteomes" id="UP000639338">
    <property type="component" value="Unassembled WGS sequence"/>
</dbReference>
<evidence type="ECO:0000313" key="6">
    <source>
        <dbReference type="Proteomes" id="UP000639338"/>
    </source>
</evidence>
<gene>
    <name evidence="5" type="ORF">HCN44_010716</name>
</gene>
<feature type="compositionally biased region" description="Basic residues" evidence="4">
    <location>
        <begin position="232"/>
        <end position="245"/>
    </location>
</feature>
<feature type="compositionally biased region" description="Acidic residues" evidence="4">
    <location>
        <begin position="90"/>
        <end position="108"/>
    </location>
</feature>
<feature type="compositionally biased region" description="Basic and acidic residues" evidence="4">
    <location>
        <begin position="402"/>
        <end position="435"/>
    </location>
</feature>
<feature type="compositionally biased region" description="Acidic residues" evidence="4">
    <location>
        <begin position="1"/>
        <end position="10"/>
    </location>
</feature>
<keyword evidence="2" id="KW-0597">Phosphoprotein</keyword>
<dbReference type="PANTHER" id="PTHR14396">
    <property type="entry name" value="CLASPIN"/>
    <property type="match status" value="1"/>
</dbReference>
<feature type="region of interest" description="Disordered" evidence="4">
    <location>
        <begin position="1"/>
        <end position="251"/>
    </location>
</feature>
<feature type="compositionally biased region" description="Basic and acidic residues" evidence="4">
    <location>
        <begin position="669"/>
        <end position="681"/>
    </location>
</feature>
<evidence type="ECO:0000256" key="4">
    <source>
        <dbReference type="SAM" id="MobiDB-lite"/>
    </source>
</evidence>
<dbReference type="PANTHER" id="PTHR14396:SF10">
    <property type="entry name" value="CLASPIN"/>
    <property type="match status" value="1"/>
</dbReference>
<feature type="region of interest" description="Disordered" evidence="4">
    <location>
        <begin position="315"/>
        <end position="479"/>
    </location>
</feature>
<dbReference type="GO" id="GO:0010997">
    <property type="term" value="F:anaphase-promoting complex binding"/>
    <property type="evidence" value="ECO:0007669"/>
    <property type="project" value="TreeGrafter"/>
</dbReference>
<protein>
    <recommendedName>
        <fullName evidence="7">Claspin-like</fullName>
    </recommendedName>
</protein>
<feature type="compositionally biased region" description="Acidic residues" evidence="4">
    <location>
        <begin position="1062"/>
        <end position="1092"/>
    </location>
</feature>
<keyword evidence="6" id="KW-1185">Reference proteome</keyword>
<evidence type="ECO:0000256" key="1">
    <source>
        <dbReference type="ARBA" id="ARBA00004123"/>
    </source>
</evidence>
<feature type="compositionally biased region" description="Acidic residues" evidence="4">
    <location>
        <begin position="655"/>
        <end position="668"/>
    </location>
</feature>